<accession>A0ABR3RDE2</accession>
<reference evidence="1 2" key="1">
    <citation type="submission" date="2024-02" db="EMBL/GenBank/DDBJ databases">
        <title>De novo assembly and annotation of 12 fungi associated with fruit tree decline syndrome in Ontario, Canada.</title>
        <authorList>
            <person name="Sulman M."/>
            <person name="Ellouze W."/>
            <person name="Ilyukhin E."/>
        </authorList>
    </citation>
    <scope>NUCLEOTIDE SEQUENCE [LARGE SCALE GENOMIC DNA]</scope>
    <source>
        <strain evidence="1 2">M42-189</strain>
    </source>
</reference>
<organism evidence="1 2">
    <name type="scientific">Paraconiothyrium brasiliense</name>
    <dbReference type="NCBI Taxonomy" id="300254"/>
    <lineage>
        <taxon>Eukaryota</taxon>
        <taxon>Fungi</taxon>
        <taxon>Dikarya</taxon>
        <taxon>Ascomycota</taxon>
        <taxon>Pezizomycotina</taxon>
        <taxon>Dothideomycetes</taxon>
        <taxon>Pleosporomycetidae</taxon>
        <taxon>Pleosporales</taxon>
        <taxon>Massarineae</taxon>
        <taxon>Didymosphaeriaceae</taxon>
        <taxon>Paraconiothyrium</taxon>
    </lineage>
</organism>
<dbReference type="EMBL" id="JAKJXO020000007">
    <property type="protein sequence ID" value="KAL1602451.1"/>
    <property type="molecule type" value="Genomic_DNA"/>
</dbReference>
<evidence type="ECO:0000313" key="2">
    <source>
        <dbReference type="Proteomes" id="UP001521785"/>
    </source>
</evidence>
<comment type="caution">
    <text evidence="1">The sequence shown here is derived from an EMBL/GenBank/DDBJ whole genome shotgun (WGS) entry which is preliminary data.</text>
</comment>
<keyword evidence="2" id="KW-1185">Reference proteome</keyword>
<gene>
    <name evidence="1" type="ORF">SLS60_005867</name>
</gene>
<proteinExistence type="predicted"/>
<evidence type="ECO:0000313" key="1">
    <source>
        <dbReference type="EMBL" id="KAL1602451.1"/>
    </source>
</evidence>
<protein>
    <submittedName>
        <fullName evidence="1">Uncharacterized protein</fullName>
    </submittedName>
</protein>
<dbReference type="Proteomes" id="UP001521785">
    <property type="component" value="Unassembled WGS sequence"/>
</dbReference>
<name>A0ABR3RDE2_9PLEO</name>
<sequence>MKKATWWRFNSMPGWKCENPEHTKVYYILKKMKPTSKFDVIEVKNGKLQVVGNRRGGSEPSTFTKQGGNYLLVNGGFFKMDNTFRSVGRTSVTNDRRRYVPIPQRYAQYYEKVTGEDGSYLSSGPSLKHRLNVQRPEFLWNTANSEITGSLAHASQPNERLVLVKTSTGDKFIFVYTAENPRKSSTRGHPGNGQTVNEMRTLILLWLKHFRPGVKTSSIIQFVNLDGGGSIYVSWNKGSRERRIARGNIGDETPHGTIKDPESGRILDPRTVPSFIKLFTTTLETIEE</sequence>